<protein>
    <submittedName>
        <fullName evidence="2">Uncharacterized protein</fullName>
    </submittedName>
</protein>
<evidence type="ECO:0000313" key="2">
    <source>
        <dbReference type="EMBL" id="RKN55300.1"/>
    </source>
</evidence>
<keyword evidence="3" id="KW-1185">Reference proteome</keyword>
<dbReference type="AlphaFoldDB" id="A0A3B0A4E0"/>
<accession>A0A3B0A4E0</accession>
<dbReference type="RefSeq" id="WP_120779488.1">
    <property type="nucleotide sequence ID" value="NZ_JBHLUP010000002.1"/>
</dbReference>
<feature type="region of interest" description="Disordered" evidence="1">
    <location>
        <begin position="66"/>
        <end position="88"/>
    </location>
</feature>
<sequence>MTITGTVVADFLQAATIAIVGEVSVRRLRHAIPAFSTRSEIWLYLFNALGIEASIRHLSGHGGWTGRLTSERVPRGGGARDPFGASRT</sequence>
<dbReference type="OrthoDB" id="3435382at2"/>
<dbReference type="Proteomes" id="UP000279968">
    <property type="component" value="Unassembled WGS sequence"/>
</dbReference>
<organism evidence="2 3">
    <name type="scientific">Micromonospora costi</name>
    <dbReference type="NCBI Taxonomy" id="1530042"/>
    <lineage>
        <taxon>Bacteria</taxon>
        <taxon>Bacillati</taxon>
        <taxon>Actinomycetota</taxon>
        <taxon>Actinomycetes</taxon>
        <taxon>Micromonosporales</taxon>
        <taxon>Micromonosporaceae</taxon>
        <taxon>Micromonospora</taxon>
    </lineage>
</organism>
<evidence type="ECO:0000256" key="1">
    <source>
        <dbReference type="SAM" id="MobiDB-lite"/>
    </source>
</evidence>
<reference evidence="2 3" key="1">
    <citation type="journal article" date="2015" name="Int. J. Syst. Evol. Microbiol.">
        <title>Micromonospora costi sp. nov., isolated from a leaf of Costus speciosus.</title>
        <authorList>
            <person name="Thawai C."/>
        </authorList>
    </citation>
    <scope>NUCLEOTIDE SEQUENCE [LARGE SCALE GENOMIC DNA]</scope>
    <source>
        <strain evidence="2 3">CS1-12</strain>
    </source>
</reference>
<comment type="caution">
    <text evidence="2">The sequence shown here is derived from an EMBL/GenBank/DDBJ whole genome shotgun (WGS) entry which is preliminary data.</text>
</comment>
<dbReference type="EMBL" id="RBAN01000002">
    <property type="protein sequence ID" value="RKN55300.1"/>
    <property type="molecule type" value="Genomic_DNA"/>
</dbReference>
<gene>
    <name evidence="2" type="ORF">D7193_11440</name>
</gene>
<proteinExistence type="predicted"/>
<evidence type="ECO:0000313" key="3">
    <source>
        <dbReference type="Proteomes" id="UP000279968"/>
    </source>
</evidence>
<name>A0A3B0A4E0_9ACTN</name>